<gene>
    <name evidence="2" type="ORF">H9650_06350</name>
</gene>
<evidence type="ECO:0008006" key="4">
    <source>
        <dbReference type="Google" id="ProtNLM"/>
    </source>
</evidence>
<accession>A0ABR8R7F7</accession>
<name>A0ABR8R7F7_9BACI</name>
<protein>
    <recommendedName>
        <fullName evidence="4">Malate synthase</fullName>
    </recommendedName>
</protein>
<evidence type="ECO:0000256" key="1">
    <source>
        <dbReference type="SAM" id="Phobius"/>
    </source>
</evidence>
<dbReference type="RefSeq" id="WP_191696826.1">
    <property type="nucleotide sequence ID" value="NZ_JACSQO010000002.1"/>
</dbReference>
<dbReference type="EMBL" id="JACSQO010000002">
    <property type="protein sequence ID" value="MBD7943736.1"/>
    <property type="molecule type" value="Genomic_DNA"/>
</dbReference>
<feature type="transmembrane region" description="Helical" evidence="1">
    <location>
        <begin position="16"/>
        <end position="36"/>
    </location>
</feature>
<dbReference type="InterPro" id="IPR007813">
    <property type="entry name" value="PilN"/>
</dbReference>
<evidence type="ECO:0000313" key="2">
    <source>
        <dbReference type="EMBL" id="MBD7943736.1"/>
    </source>
</evidence>
<keyword evidence="3" id="KW-1185">Reference proteome</keyword>
<reference evidence="2 3" key="1">
    <citation type="submission" date="2020-08" db="EMBL/GenBank/DDBJ databases">
        <title>A Genomic Blueprint of the Chicken Gut Microbiome.</title>
        <authorList>
            <person name="Gilroy R."/>
            <person name="Ravi A."/>
            <person name="Getino M."/>
            <person name="Pursley I."/>
            <person name="Horton D.L."/>
            <person name="Alikhan N.-F."/>
            <person name="Baker D."/>
            <person name="Gharbi K."/>
            <person name="Hall N."/>
            <person name="Watson M."/>
            <person name="Adriaenssens E.M."/>
            <person name="Foster-Nyarko E."/>
            <person name="Jarju S."/>
            <person name="Secka A."/>
            <person name="Antonio M."/>
            <person name="Oren A."/>
            <person name="Chaudhuri R."/>
            <person name="La Ragione R.M."/>
            <person name="Hildebrand F."/>
            <person name="Pallen M.J."/>
        </authorList>
    </citation>
    <scope>NUCLEOTIDE SEQUENCE [LARGE SCALE GENOMIC DNA]</scope>
    <source>
        <strain evidence="2 3">Sa2BUA9</strain>
    </source>
</reference>
<proteinExistence type="predicted"/>
<keyword evidence="1" id="KW-0812">Transmembrane</keyword>
<organism evidence="2 3">
    <name type="scientific">Psychrobacillus faecigallinarum</name>
    <dbReference type="NCBI Taxonomy" id="2762235"/>
    <lineage>
        <taxon>Bacteria</taxon>
        <taxon>Bacillati</taxon>
        <taxon>Bacillota</taxon>
        <taxon>Bacilli</taxon>
        <taxon>Bacillales</taxon>
        <taxon>Bacillaceae</taxon>
        <taxon>Psychrobacillus</taxon>
    </lineage>
</organism>
<keyword evidence="1" id="KW-1133">Transmembrane helix</keyword>
<dbReference type="Proteomes" id="UP000640786">
    <property type="component" value="Unassembled WGS sequence"/>
</dbReference>
<comment type="caution">
    <text evidence="2">The sequence shown here is derived from an EMBL/GenBank/DDBJ whole genome shotgun (WGS) entry which is preliminary data.</text>
</comment>
<sequence>MEINLLPERERKKSNTILIFAISFILFITILLWFFIQYITLTRDIETLSSDEAYSLEEQEDLTTNLEAVKTSSEGDLKASVSFAENISYPVSPLLIEVNSLLEKHTYLRKYEFLEQQITLTLDVETMSTISRLVTNLSASEYFNDIKVQSVTSFDIDSSTEENKVYFEIIPRYSAELTLEIDSVYLKNGGVTP</sequence>
<keyword evidence="1" id="KW-0472">Membrane</keyword>
<evidence type="ECO:0000313" key="3">
    <source>
        <dbReference type="Proteomes" id="UP000640786"/>
    </source>
</evidence>
<dbReference type="Pfam" id="PF05137">
    <property type="entry name" value="PilN"/>
    <property type="match status" value="1"/>
</dbReference>